<dbReference type="PANTHER" id="PTHR31323">
    <property type="entry name" value="MECHANOSENSITIVE ION CHANNEL PROTEIN MSY2"/>
    <property type="match status" value="1"/>
</dbReference>
<dbReference type="AlphaFoldDB" id="A0A0P1BSA0"/>
<feature type="transmembrane region" description="Helical" evidence="2">
    <location>
        <begin position="340"/>
        <end position="362"/>
    </location>
</feature>
<evidence type="ECO:0000256" key="2">
    <source>
        <dbReference type="SAM" id="Phobius"/>
    </source>
</evidence>
<dbReference type="GO" id="GO:0006874">
    <property type="term" value="P:intracellular calcium ion homeostasis"/>
    <property type="evidence" value="ECO:0007669"/>
    <property type="project" value="TreeGrafter"/>
</dbReference>
<feature type="compositionally biased region" description="Low complexity" evidence="1">
    <location>
        <begin position="38"/>
        <end position="54"/>
    </location>
</feature>
<evidence type="ECO:0000259" key="4">
    <source>
        <dbReference type="Pfam" id="PF25886"/>
    </source>
</evidence>
<dbReference type="EMBL" id="CCYA01000276">
    <property type="protein sequence ID" value="CEH18891.1"/>
    <property type="molecule type" value="Genomic_DNA"/>
</dbReference>
<reference evidence="5 6" key="1">
    <citation type="submission" date="2014-09" db="EMBL/GenBank/DDBJ databases">
        <authorList>
            <person name="Magalhaes I.L.F."/>
            <person name="Oliveira U."/>
            <person name="Santos F.R."/>
            <person name="Vidigal T.H.D.A."/>
            <person name="Brescovit A.D."/>
            <person name="Santos A.J."/>
        </authorList>
    </citation>
    <scope>NUCLEOTIDE SEQUENCE [LARGE SCALE GENOMIC DNA]</scope>
</reference>
<dbReference type="PANTHER" id="PTHR31323:SF1">
    <property type="entry name" value="MECHANOSENSITIVE ION CHANNEL PROTEIN"/>
    <property type="match status" value="1"/>
</dbReference>
<dbReference type="InterPro" id="IPR010920">
    <property type="entry name" value="LSM_dom_sf"/>
</dbReference>
<feature type="compositionally biased region" description="Polar residues" evidence="1">
    <location>
        <begin position="60"/>
        <end position="72"/>
    </location>
</feature>
<dbReference type="Pfam" id="PF00924">
    <property type="entry name" value="MS_channel_2nd"/>
    <property type="match status" value="1"/>
</dbReference>
<dbReference type="GO" id="GO:0005262">
    <property type="term" value="F:calcium channel activity"/>
    <property type="evidence" value="ECO:0007669"/>
    <property type="project" value="TreeGrafter"/>
</dbReference>
<organism evidence="5 6">
    <name type="scientific">Ceraceosorus bombacis</name>
    <dbReference type="NCBI Taxonomy" id="401625"/>
    <lineage>
        <taxon>Eukaryota</taxon>
        <taxon>Fungi</taxon>
        <taxon>Dikarya</taxon>
        <taxon>Basidiomycota</taxon>
        <taxon>Ustilaginomycotina</taxon>
        <taxon>Exobasidiomycetes</taxon>
        <taxon>Ceraceosorales</taxon>
        <taxon>Ceraceosoraceae</taxon>
        <taxon>Ceraceosorus</taxon>
    </lineage>
</organism>
<feature type="domain" description="Mechanosensitive ion channel MscS" evidence="3">
    <location>
        <begin position="711"/>
        <end position="778"/>
    </location>
</feature>
<accession>A0A0P1BSA0</accession>
<feature type="compositionally biased region" description="Low complexity" evidence="1">
    <location>
        <begin position="569"/>
        <end position="581"/>
    </location>
</feature>
<evidence type="ECO:0000256" key="1">
    <source>
        <dbReference type="SAM" id="MobiDB-lite"/>
    </source>
</evidence>
<keyword evidence="6" id="KW-1185">Reference proteome</keyword>
<name>A0A0P1BSA0_9BASI</name>
<dbReference type="SUPFAM" id="SSF50182">
    <property type="entry name" value="Sm-like ribonucleoproteins"/>
    <property type="match status" value="1"/>
</dbReference>
<feature type="compositionally biased region" description="Polar residues" evidence="1">
    <location>
        <begin position="531"/>
        <end position="540"/>
    </location>
</feature>
<dbReference type="InterPro" id="IPR006685">
    <property type="entry name" value="MscS_channel_2nd"/>
</dbReference>
<keyword evidence="2" id="KW-1133">Transmembrane helix</keyword>
<feature type="domain" description="Mechanosensitive ion channel protein Msy1/2-like transmembrane" evidence="4">
    <location>
        <begin position="239"/>
        <end position="410"/>
    </location>
</feature>
<dbReference type="GO" id="GO:0016020">
    <property type="term" value="C:membrane"/>
    <property type="evidence" value="ECO:0007669"/>
    <property type="project" value="InterPro"/>
</dbReference>
<feature type="compositionally biased region" description="Low complexity" evidence="1">
    <location>
        <begin position="604"/>
        <end position="622"/>
    </location>
</feature>
<feature type="region of interest" description="Disordered" evidence="1">
    <location>
        <begin position="1"/>
        <end position="143"/>
    </location>
</feature>
<feature type="transmembrane region" description="Helical" evidence="2">
    <location>
        <begin position="233"/>
        <end position="257"/>
    </location>
</feature>
<feature type="transmembrane region" description="Helical" evidence="2">
    <location>
        <begin position="299"/>
        <end position="320"/>
    </location>
</feature>
<proteinExistence type="predicted"/>
<evidence type="ECO:0000313" key="6">
    <source>
        <dbReference type="Proteomes" id="UP000054845"/>
    </source>
</evidence>
<evidence type="ECO:0000313" key="5">
    <source>
        <dbReference type="EMBL" id="CEH18891.1"/>
    </source>
</evidence>
<keyword evidence="2" id="KW-0812">Transmembrane</keyword>
<feature type="compositionally biased region" description="Basic and acidic residues" evidence="1">
    <location>
        <begin position="1"/>
        <end position="14"/>
    </location>
</feature>
<dbReference type="Proteomes" id="UP000054845">
    <property type="component" value="Unassembled WGS sequence"/>
</dbReference>
<feature type="transmembrane region" description="Helical" evidence="2">
    <location>
        <begin position="382"/>
        <end position="403"/>
    </location>
</feature>
<dbReference type="OrthoDB" id="544685at2759"/>
<keyword evidence="2" id="KW-0472">Membrane</keyword>
<protein>
    <submittedName>
        <fullName evidence="5">Predicted mechanosensitive ion channel</fullName>
    </submittedName>
</protein>
<feature type="transmembrane region" description="Helical" evidence="2">
    <location>
        <begin position="466"/>
        <end position="487"/>
    </location>
</feature>
<dbReference type="Pfam" id="PF25886">
    <property type="entry name" value="Msy1"/>
    <property type="match status" value="1"/>
</dbReference>
<feature type="compositionally biased region" description="Gly residues" evidence="1">
    <location>
        <begin position="97"/>
        <end position="106"/>
    </location>
</feature>
<evidence type="ECO:0000259" key="3">
    <source>
        <dbReference type="Pfam" id="PF00924"/>
    </source>
</evidence>
<feature type="transmembrane region" description="Helical" evidence="2">
    <location>
        <begin position="697"/>
        <end position="724"/>
    </location>
</feature>
<feature type="region of interest" description="Disordered" evidence="1">
    <location>
        <begin position="524"/>
        <end position="624"/>
    </location>
</feature>
<feature type="transmembrane region" description="Helical" evidence="2">
    <location>
        <begin position="669"/>
        <end position="690"/>
    </location>
</feature>
<sequence length="853" mass="93012">MSHRFDNVPARDSDSFSSGSESGAARRHDAATASPPYAHHGGATSFGASSSFAAMPPNYASRTDLGTVQAGQGSAYPQDKGKAPSPPSSADDAAAAAGGGGGGGQGTTIRAPRIAVTDPLGDMRSRNLSKPEGLGARSDYPPNLNLKLKTDKEGHFMGAGAGRAASGTDSTGPPRPGFARQDSFASIASDDGYYDDFDWSDDEGVAEEAKYEEEQRQLEAFKKRRGRFAPSKIIRWLATTFLGNLIISGILLVPFIVVQLVYRPKAAGASQAQIDRNDYIADCVQTFTLWAAVGLHLSWWLHALVEIVPAVALGLIRAVWGNISQRVLSAAEFYNVIKQYIKFVFYAALSWGALALLSSDIYDIYSQINPKTESRAPWMYRVYQVVQFIFFLTLIICAEQVLIKLIAMSFHRSAYAERISEVTKALKTFDHLRDHRPQVHAAHHKANSTFGINPKTESRAPWMYRVYQVVQFIFFLTLIICAEQVLIKLIAMSFHRSAYAERISEVTKALKTFDHLRDHRPQVHAAHHKANSTFGVNSGARTPGRSPMATLATFPDGYDGEDERGATGSGTTTPKKSSFFSRGKKHSNKRPAYSTPADQAGALPPHATSANSAPATPATPKSGNVASRIASAGARTVKAKAVSASTLARIAMNDPFNLLTQQNLGLDRLLLGVAFIIVLFVAFAVFNLNIGKSLSTFYSLAIAFAFIFKETFGNVFDSIVFLFVTHPFDTGDRICLDTDVMAVKKMSLLSSEFTLWNNTNLYIANELLSTMLIVNYRRSGYQWECATMQVAFDTPLETLDAVQADVIHWMQTEPERMFEPSTAIVPQTIDYMRSIERTAKAFAFQGGDGGGGA</sequence>
<dbReference type="InterPro" id="IPR058650">
    <property type="entry name" value="Msy1/2-like"/>
</dbReference>